<dbReference type="InterPro" id="IPR006674">
    <property type="entry name" value="HD_domain"/>
</dbReference>
<organism evidence="2 3">
    <name type="scientific">Candidatus Woesebacteria bacterium RIFCSPHIGHO2_12_FULL_46_16</name>
    <dbReference type="NCBI Taxonomy" id="1802513"/>
    <lineage>
        <taxon>Bacteria</taxon>
        <taxon>Candidatus Woeseibacteriota</taxon>
    </lineage>
</organism>
<evidence type="ECO:0000313" key="3">
    <source>
        <dbReference type="Proteomes" id="UP000178313"/>
    </source>
</evidence>
<evidence type="ECO:0000313" key="2">
    <source>
        <dbReference type="EMBL" id="OGM57539.1"/>
    </source>
</evidence>
<protein>
    <recommendedName>
        <fullName evidence="1">HD domain-containing protein</fullName>
    </recommendedName>
</protein>
<evidence type="ECO:0000259" key="1">
    <source>
        <dbReference type="Pfam" id="PF01966"/>
    </source>
</evidence>
<dbReference type="Proteomes" id="UP000178313">
    <property type="component" value="Unassembled WGS sequence"/>
</dbReference>
<proteinExistence type="predicted"/>
<feature type="domain" description="HD" evidence="1">
    <location>
        <begin position="130"/>
        <end position="191"/>
    </location>
</feature>
<dbReference type="Pfam" id="PF01966">
    <property type="entry name" value="HD"/>
    <property type="match status" value="1"/>
</dbReference>
<name>A0A1F8B1B7_9BACT</name>
<reference evidence="2 3" key="1">
    <citation type="journal article" date="2016" name="Nat. Commun.">
        <title>Thousands of microbial genomes shed light on interconnected biogeochemical processes in an aquifer system.</title>
        <authorList>
            <person name="Anantharaman K."/>
            <person name="Brown C.T."/>
            <person name="Hug L.A."/>
            <person name="Sharon I."/>
            <person name="Castelle C.J."/>
            <person name="Probst A.J."/>
            <person name="Thomas B.C."/>
            <person name="Singh A."/>
            <person name="Wilkins M.J."/>
            <person name="Karaoz U."/>
            <person name="Brodie E.L."/>
            <person name="Williams K.H."/>
            <person name="Hubbard S.S."/>
            <person name="Banfield J.F."/>
        </authorList>
    </citation>
    <scope>NUCLEOTIDE SEQUENCE [LARGE SCALE GENOMIC DNA]</scope>
</reference>
<dbReference type="SUPFAM" id="SSF109604">
    <property type="entry name" value="HD-domain/PDEase-like"/>
    <property type="match status" value="1"/>
</dbReference>
<dbReference type="STRING" id="1802513.A3E46_00175"/>
<dbReference type="EMBL" id="MGGZ01000008">
    <property type="protein sequence ID" value="OGM57539.1"/>
    <property type="molecule type" value="Genomic_DNA"/>
</dbReference>
<sequence>MSVERPIERDGLLQAELDELLIKADISGLRECFGRVEVDKMVFDEIEALRAEVEPNYESYVDDSDTYEEVVHLDPKTFEKALGKLSPFIEALPAGHGKGHLYRDIINACLILNDPELDDAEIETEIVAGIFAAAFHDIGNSVVGRYDDSRRFAAHAEVGAYITGKLLKDILPPNLLLLVQYSIAAHTDYQKDINVTRGSVTITRRPYKDETVAEEIYPSEPLFAVWFTRWADRLDVQGSNWIVRHIITKNVPTTDFDGSEFHNIWEDEQDDFRYQFYPELRTEGELVRLKGVFPPKHPETTRRVLESIDSVTKSQFDANSPYAKFDSPFHRWNLIAPIALDTNWFIQGVLAKQNLSKSETDASIKNFLSLCKIVEPAAEIERITQTLESKFALLTDRERSSWANGFNEVLEGYRRWYQRVWPILKQGPATDVGSDNTRALIEDIFRMAAQELENFDPARLEKLD</sequence>
<gene>
    <name evidence="2" type="ORF">A3E46_00175</name>
</gene>
<accession>A0A1F8B1B7</accession>
<dbReference type="Gene3D" id="1.10.3210.10">
    <property type="entry name" value="Hypothetical protein af1432"/>
    <property type="match status" value="1"/>
</dbReference>
<comment type="caution">
    <text evidence="2">The sequence shown here is derived from an EMBL/GenBank/DDBJ whole genome shotgun (WGS) entry which is preliminary data.</text>
</comment>
<dbReference type="AlphaFoldDB" id="A0A1F8B1B7"/>